<dbReference type="OrthoDB" id="8480773at2"/>
<dbReference type="GO" id="GO:0044781">
    <property type="term" value="P:bacterial-type flagellum organization"/>
    <property type="evidence" value="ECO:0007669"/>
    <property type="project" value="UniProtKB-KW"/>
</dbReference>
<evidence type="ECO:0000256" key="5">
    <source>
        <dbReference type="ARBA" id="ARBA00022448"/>
    </source>
</evidence>
<evidence type="ECO:0000256" key="6">
    <source>
        <dbReference type="ARBA" id="ARBA00022490"/>
    </source>
</evidence>
<organism evidence="12 13">
    <name type="scientific">Photobacterium proteolyticum</name>
    <dbReference type="NCBI Taxonomy" id="1903952"/>
    <lineage>
        <taxon>Bacteria</taxon>
        <taxon>Pseudomonadati</taxon>
        <taxon>Pseudomonadota</taxon>
        <taxon>Gammaproteobacteria</taxon>
        <taxon>Vibrionales</taxon>
        <taxon>Vibrionaceae</taxon>
        <taxon>Photobacterium</taxon>
    </lineage>
</organism>
<evidence type="ECO:0000256" key="7">
    <source>
        <dbReference type="ARBA" id="ARBA00022795"/>
    </source>
</evidence>
<dbReference type="Pfam" id="PF02108">
    <property type="entry name" value="FliH"/>
    <property type="match status" value="1"/>
</dbReference>
<evidence type="ECO:0000256" key="3">
    <source>
        <dbReference type="ARBA" id="ARBA00006602"/>
    </source>
</evidence>
<dbReference type="InterPro" id="IPR018035">
    <property type="entry name" value="Flagellar_FliH/T3SS_HrpE"/>
</dbReference>
<comment type="caution">
    <text evidence="12">The sequence shown here is derived from an EMBL/GenBank/DDBJ whole genome shotgun (WGS) entry which is preliminary data.</text>
</comment>
<keyword evidence="5" id="KW-0813">Transport</keyword>
<evidence type="ECO:0000256" key="4">
    <source>
        <dbReference type="ARBA" id="ARBA00016507"/>
    </source>
</evidence>
<dbReference type="EMBL" id="MJIL01000069">
    <property type="protein sequence ID" value="OLQ76039.1"/>
    <property type="molecule type" value="Genomic_DNA"/>
</dbReference>
<accession>A0A1Q9GN19</accession>
<keyword evidence="12" id="KW-0969">Cilium</keyword>
<dbReference type="NCBIfam" id="NF004270">
    <property type="entry name" value="PRK05687.2-1"/>
    <property type="match status" value="1"/>
</dbReference>
<keyword evidence="8" id="KW-0653">Protein transport</keyword>
<dbReference type="GO" id="GO:0015031">
    <property type="term" value="P:protein transport"/>
    <property type="evidence" value="ECO:0007669"/>
    <property type="project" value="UniProtKB-KW"/>
</dbReference>
<dbReference type="GO" id="GO:0071973">
    <property type="term" value="P:bacterial-type flagellum-dependent cell motility"/>
    <property type="evidence" value="ECO:0007669"/>
    <property type="project" value="InterPro"/>
</dbReference>
<comment type="similarity">
    <text evidence="3">Belongs to the FliH family.</text>
</comment>
<keyword evidence="13" id="KW-1185">Reference proteome</keyword>
<evidence type="ECO:0000313" key="12">
    <source>
        <dbReference type="EMBL" id="OLQ76039.1"/>
    </source>
</evidence>
<reference evidence="12 13" key="1">
    <citation type="submission" date="2016-09" db="EMBL/GenBank/DDBJ databases">
        <title>Photobacterium proteolyticum sp. nov. a protease producing bacterium isolated from ocean sediments of Laizhou Bay.</title>
        <authorList>
            <person name="Li Y."/>
        </authorList>
    </citation>
    <scope>NUCLEOTIDE SEQUENCE [LARGE SCALE GENOMIC DNA]</scope>
    <source>
        <strain evidence="12 13">13-12</strain>
    </source>
</reference>
<dbReference type="InterPro" id="IPR051472">
    <property type="entry name" value="T3SS_Stator/FliH"/>
</dbReference>
<dbReference type="AlphaFoldDB" id="A0A1Q9GN19"/>
<evidence type="ECO:0000259" key="11">
    <source>
        <dbReference type="Pfam" id="PF02108"/>
    </source>
</evidence>
<feature type="region of interest" description="Disordered" evidence="10">
    <location>
        <begin position="29"/>
        <end position="68"/>
    </location>
</feature>
<evidence type="ECO:0000256" key="9">
    <source>
        <dbReference type="ARBA" id="ARBA00023225"/>
    </source>
</evidence>
<evidence type="ECO:0000256" key="10">
    <source>
        <dbReference type="SAM" id="MobiDB-lite"/>
    </source>
</evidence>
<name>A0A1Q9GN19_9GAMM</name>
<dbReference type="PANTHER" id="PTHR34982:SF1">
    <property type="entry name" value="FLAGELLAR ASSEMBLY PROTEIN FLIH"/>
    <property type="match status" value="1"/>
</dbReference>
<keyword evidence="12" id="KW-0282">Flagellum</keyword>
<dbReference type="PANTHER" id="PTHR34982">
    <property type="entry name" value="YOP PROTEINS TRANSLOCATION PROTEIN L"/>
    <property type="match status" value="1"/>
</dbReference>
<feature type="domain" description="Flagellar assembly protein FliH/Type III secretion system HrpE" evidence="11">
    <location>
        <begin position="124"/>
        <end position="250"/>
    </location>
</feature>
<dbReference type="InterPro" id="IPR000563">
    <property type="entry name" value="Flag_FliH"/>
</dbReference>
<dbReference type="NCBIfam" id="NF004267">
    <property type="entry name" value="PRK05687.1-3"/>
    <property type="match status" value="1"/>
</dbReference>
<gene>
    <name evidence="12" type="ORF">BIT28_18655</name>
</gene>
<dbReference type="GO" id="GO:0003774">
    <property type="term" value="F:cytoskeletal motor activity"/>
    <property type="evidence" value="ECO:0007669"/>
    <property type="project" value="InterPro"/>
</dbReference>
<evidence type="ECO:0000256" key="8">
    <source>
        <dbReference type="ARBA" id="ARBA00022927"/>
    </source>
</evidence>
<comment type="function">
    <text evidence="1">Needed for flagellar regrowth and assembly.</text>
</comment>
<dbReference type="GO" id="GO:0005829">
    <property type="term" value="C:cytosol"/>
    <property type="evidence" value="ECO:0007669"/>
    <property type="project" value="TreeGrafter"/>
</dbReference>
<evidence type="ECO:0000256" key="1">
    <source>
        <dbReference type="ARBA" id="ARBA00003041"/>
    </source>
</evidence>
<evidence type="ECO:0000313" key="13">
    <source>
        <dbReference type="Proteomes" id="UP000186905"/>
    </source>
</evidence>
<keyword evidence="6" id="KW-0963">Cytoplasm</keyword>
<proteinExistence type="inferred from homology"/>
<dbReference type="RefSeq" id="WP_075763947.1">
    <property type="nucleotide sequence ID" value="NZ_MJIL01000069.1"/>
</dbReference>
<dbReference type="GO" id="GO:0009288">
    <property type="term" value="C:bacterial-type flagellum"/>
    <property type="evidence" value="ECO:0007669"/>
    <property type="project" value="InterPro"/>
</dbReference>
<dbReference type="STRING" id="1903952.BIT28_18655"/>
<keyword evidence="7" id="KW-1005">Bacterial flagellum biogenesis</keyword>
<keyword evidence="12" id="KW-0966">Cell projection</keyword>
<dbReference type="Proteomes" id="UP000186905">
    <property type="component" value="Unassembled WGS sequence"/>
</dbReference>
<evidence type="ECO:0000256" key="2">
    <source>
        <dbReference type="ARBA" id="ARBA00004496"/>
    </source>
</evidence>
<dbReference type="PRINTS" id="PR01003">
    <property type="entry name" value="FLGFLIH"/>
</dbReference>
<sequence>MSTDRRRGFLRVSDHQAQELERWAYPDYADAQEAPLDNAISYDPQWPPELPEEEEEQGPPPLTAADLEDIRHSAYEEGLEEGRIAGHAEGLEAGKAEGLEVGQQEGMEQGLQQGLEQGQAQINEHVNHLTQLVEKLAAPLQQVDGEVETQVVNLVTSLTRELIRVEVQTNPQVILNTIREVIGALPIAGRETRLSLHPEDLALVREAYGEDNLAERHWALQAEPALNRGDLQVQSGDSSVDYFIEDRIRHLLQQFNGANSQQNNGGQ</sequence>
<keyword evidence="9" id="KW-1006">Bacterial flagellum protein export</keyword>
<protein>
    <recommendedName>
        <fullName evidence="4">Flagellar assembly protein FliH</fullName>
    </recommendedName>
</protein>
<comment type="subcellular location">
    <subcellularLocation>
        <location evidence="2">Cytoplasm</location>
    </subcellularLocation>
</comment>